<dbReference type="EMBL" id="CP002568">
    <property type="protein sequence ID" value="ADZ71585.1"/>
    <property type="molecule type" value="Genomic_DNA"/>
</dbReference>
<keyword evidence="2" id="KW-0805">Transcription regulation</keyword>
<keyword evidence="4" id="KW-0804">Transcription</keyword>
<dbReference type="KEGG" id="pgv:SL003B_3163"/>
<dbReference type="PANTHER" id="PTHR30118:SF6">
    <property type="entry name" value="HTH-TYPE TRANSCRIPTIONAL REGULATOR LEUO"/>
    <property type="match status" value="1"/>
</dbReference>
<evidence type="ECO:0000313" key="7">
    <source>
        <dbReference type="Proteomes" id="UP000008130"/>
    </source>
</evidence>
<dbReference type="HOGENOM" id="CLU_039613_39_0_5"/>
<dbReference type="Pfam" id="PF03466">
    <property type="entry name" value="LysR_substrate"/>
    <property type="match status" value="1"/>
</dbReference>
<comment type="similarity">
    <text evidence="1">Belongs to the LysR transcriptional regulatory family.</text>
</comment>
<organism evidence="6 7">
    <name type="scientific">Polymorphum gilvum (strain LMG 25793 / CGMCC 1.9160 / SL003B-26A1)</name>
    <dbReference type="NCBI Taxonomy" id="991905"/>
    <lineage>
        <taxon>Bacteria</taxon>
        <taxon>Pseudomonadati</taxon>
        <taxon>Pseudomonadota</taxon>
        <taxon>Alphaproteobacteria</taxon>
        <taxon>Rhodobacterales</taxon>
        <taxon>Paracoccaceae</taxon>
        <taxon>Polymorphum</taxon>
    </lineage>
</organism>
<dbReference type="AlphaFoldDB" id="F2IXG2"/>
<dbReference type="PATRIC" id="fig|991905.3.peg.3248"/>
<evidence type="ECO:0000256" key="3">
    <source>
        <dbReference type="ARBA" id="ARBA00023125"/>
    </source>
</evidence>
<evidence type="ECO:0000256" key="2">
    <source>
        <dbReference type="ARBA" id="ARBA00023015"/>
    </source>
</evidence>
<dbReference type="RefSeq" id="WP_013653896.1">
    <property type="nucleotide sequence ID" value="NC_015259.1"/>
</dbReference>
<keyword evidence="3" id="KW-0238">DNA-binding</keyword>
<dbReference type="CDD" id="cd08417">
    <property type="entry name" value="PBP2_Nitroaromatics_like"/>
    <property type="match status" value="1"/>
</dbReference>
<dbReference type="PROSITE" id="PS50931">
    <property type="entry name" value="HTH_LYSR"/>
    <property type="match status" value="1"/>
</dbReference>
<dbReference type="InterPro" id="IPR036390">
    <property type="entry name" value="WH_DNA-bd_sf"/>
</dbReference>
<dbReference type="STRING" id="991905.SL003B_3163"/>
<gene>
    <name evidence="6" type="ordered locus">SL003B_3163</name>
</gene>
<dbReference type="InterPro" id="IPR000847">
    <property type="entry name" value="LysR_HTH_N"/>
</dbReference>
<dbReference type="InterPro" id="IPR050389">
    <property type="entry name" value="LysR-type_TF"/>
</dbReference>
<accession>F2IXG2</accession>
<evidence type="ECO:0000259" key="5">
    <source>
        <dbReference type="PROSITE" id="PS50931"/>
    </source>
</evidence>
<dbReference type="eggNOG" id="COG0583">
    <property type="taxonomic scope" value="Bacteria"/>
</dbReference>
<dbReference type="Gene3D" id="3.40.190.10">
    <property type="entry name" value="Periplasmic binding protein-like II"/>
    <property type="match status" value="2"/>
</dbReference>
<dbReference type="InterPro" id="IPR005119">
    <property type="entry name" value="LysR_subst-bd"/>
</dbReference>
<dbReference type="SUPFAM" id="SSF53850">
    <property type="entry name" value="Periplasmic binding protein-like II"/>
    <property type="match status" value="1"/>
</dbReference>
<dbReference type="GO" id="GO:0003700">
    <property type="term" value="F:DNA-binding transcription factor activity"/>
    <property type="evidence" value="ECO:0007669"/>
    <property type="project" value="InterPro"/>
</dbReference>
<dbReference type="PANTHER" id="PTHR30118">
    <property type="entry name" value="HTH-TYPE TRANSCRIPTIONAL REGULATOR LEUO-RELATED"/>
    <property type="match status" value="1"/>
</dbReference>
<feature type="domain" description="HTH lysR-type" evidence="5">
    <location>
        <begin position="12"/>
        <end position="69"/>
    </location>
</feature>
<dbReference type="SUPFAM" id="SSF46785">
    <property type="entry name" value="Winged helix' DNA-binding domain"/>
    <property type="match status" value="1"/>
</dbReference>
<dbReference type="Pfam" id="PF00126">
    <property type="entry name" value="HTH_1"/>
    <property type="match status" value="1"/>
</dbReference>
<dbReference type="Proteomes" id="UP000008130">
    <property type="component" value="Chromosome"/>
</dbReference>
<sequence>MVVMQKFDLTDLDFRALKTLRLVYDLGSFTRAAELLGQNQSTVSYTIERLRGVFGDVLFVRQGRGVAPTARCDEIVAGVRAILDQVTALAEPPDFDPLRTEADVILSCNHYERAVILPAVLRHLRREAPGIRLKILQSRTDGHQQLRRGECDLLLSPVHGAGKQAFRRLVLEDGYVCIADPDNPVCGGTLTADAYAAARHVLISYEGAWKPGYLELAEAQGVTAEVIVDLPSSGELGRLIAGTDLVATVPRLLAATLGDAVARLPAPFDSRLKVYQYWTTRTNLSPIHRWFRDLVSEEARKIARAGR</sequence>
<proteinExistence type="inferred from homology"/>
<evidence type="ECO:0000313" key="6">
    <source>
        <dbReference type="EMBL" id="ADZ71585.1"/>
    </source>
</evidence>
<reference evidence="6 7" key="1">
    <citation type="journal article" date="2011" name="J. Bacteriol.">
        <title>Complete genome sequence of Polymorphum gilvum SL003B-26A1T, a crude oil-degrading bacterium from oil-polluted saline soil.</title>
        <authorList>
            <person name="Li S.G."/>
            <person name="Tang Y.Q."/>
            <person name="Nie Y."/>
            <person name="Cai M."/>
            <person name="Wu X.L."/>
        </authorList>
    </citation>
    <scope>NUCLEOTIDE SEQUENCE [LARGE SCALE GENOMIC DNA]</scope>
    <source>
        <strain evidence="7">LMG 25793 / CGMCC 1.9160 / SL003B-26A1</strain>
    </source>
</reference>
<dbReference type="GO" id="GO:0003677">
    <property type="term" value="F:DNA binding"/>
    <property type="evidence" value="ECO:0007669"/>
    <property type="project" value="UniProtKB-KW"/>
</dbReference>
<dbReference type="InterPro" id="IPR037402">
    <property type="entry name" value="YidZ_PBP2"/>
</dbReference>
<dbReference type="Gene3D" id="1.10.10.10">
    <property type="entry name" value="Winged helix-like DNA-binding domain superfamily/Winged helix DNA-binding domain"/>
    <property type="match status" value="1"/>
</dbReference>
<name>F2IXG2_POLGS</name>
<keyword evidence="7" id="KW-1185">Reference proteome</keyword>
<evidence type="ECO:0000256" key="4">
    <source>
        <dbReference type="ARBA" id="ARBA00023163"/>
    </source>
</evidence>
<protein>
    <submittedName>
        <fullName evidence="6">Probable transcription regulator protein</fullName>
    </submittedName>
</protein>
<dbReference type="InterPro" id="IPR036388">
    <property type="entry name" value="WH-like_DNA-bd_sf"/>
</dbReference>
<evidence type="ECO:0000256" key="1">
    <source>
        <dbReference type="ARBA" id="ARBA00009437"/>
    </source>
</evidence>